<evidence type="ECO:0000313" key="1">
    <source>
        <dbReference type="EMBL" id="KAK7686006.1"/>
    </source>
</evidence>
<keyword evidence="2" id="KW-1185">Reference proteome</keyword>
<evidence type="ECO:0000313" key="2">
    <source>
        <dbReference type="Proteomes" id="UP001385951"/>
    </source>
</evidence>
<dbReference type="Proteomes" id="UP001385951">
    <property type="component" value="Unassembled WGS sequence"/>
</dbReference>
<reference evidence="1 2" key="1">
    <citation type="submission" date="2022-09" db="EMBL/GenBank/DDBJ databases">
        <authorList>
            <person name="Palmer J.M."/>
        </authorList>
    </citation>
    <scope>NUCLEOTIDE SEQUENCE [LARGE SCALE GENOMIC DNA]</scope>
    <source>
        <strain evidence="1 2">DSM 7382</strain>
    </source>
</reference>
<sequence>MTRRNRHNISPITIEGFFTQFLGFDYDSSQHVTLEFNRLAESRQWGQKTRRKHYRQLQEALVTEFNQQFGVDEGKLAAWHALCNEVGINPLPPSVTQCRKALSRVHVNLVDFVEARRRGRKGDFKVYKTVHQLRQYTHDTEKFFPLWSAKVGGVL</sequence>
<name>A0AAW0FZ02_9APHY</name>
<dbReference type="PANTHER" id="PTHR38846:SF1">
    <property type="entry name" value="C3H1-TYPE DOMAIN-CONTAINING PROTEIN"/>
    <property type="match status" value="1"/>
</dbReference>
<protein>
    <submittedName>
        <fullName evidence="1">Uncharacterized protein</fullName>
    </submittedName>
</protein>
<proteinExistence type="predicted"/>
<gene>
    <name evidence="1" type="ORF">QCA50_010817</name>
</gene>
<dbReference type="EMBL" id="JASBNA010000018">
    <property type="protein sequence ID" value="KAK7686006.1"/>
    <property type="molecule type" value="Genomic_DNA"/>
</dbReference>
<dbReference type="AlphaFoldDB" id="A0AAW0FZ02"/>
<comment type="caution">
    <text evidence="1">The sequence shown here is derived from an EMBL/GenBank/DDBJ whole genome shotgun (WGS) entry which is preliminary data.</text>
</comment>
<organism evidence="1 2">
    <name type="scientific">Cerrena zonata</name>
    <dbReference type="NCBI Taxonomy" id="2478898"/>
    <lineage>
        <taxon>Eukaryota</taxon>
        <taxon>Fungi</taxon>
        <taxon>Dikarya</taxon>
        <taxon>Basidiomycota</taxon>
        <taxon>Agaricomycotina</taxon>
        <taxon>Agaricomycetes</taxon>
        <taxon>Polyporales</taxon>
        <taxon>Cerrenaceae</taxon>
        <taxon>Cerrena</taxon>
    </lineage>
</organism>
<accession>A0AAW0FZ02</accession>
<dbReference type="PANTHER" id="PTHR38846">
    <property type="entry name" value="C3H1-TYPE DOMAIN-CONTAINING PROTEIN"/>
    <property type="match status" value="1"/>
</dbReference>